<dbReference type="EMBL" id="CP000888">
    <property type="protein sequence ID" value="ACD74315.1"/>
    <property type="molecule type" value="Genomic_DNA"/>
</dbReference>
<accession>A0A0F6AVD3</accession>
<evidence type="ECO:0000313" key="2">
    <source>
        <dbReference type="Proteomes" id="UP000002565"/>
    </source>
</evidence>
<dbReference type="HOGENOM" id="CLU_3325362_0_0_5"/>
<gene>
    <name evidence="1" type="ordered locus">BAbS19_II08220</name>
</gene>
<protein>
    <submittedName>
        <fullName evidence="1">Uncharacterized protein</fullName>
    </submittedName>
</protein>
<proteinExistence type="predicted"/>
<dbReference type="AlphaFoldDB" id="A0A0F6AVD3"/>
<reference evidence="1 2" key="1">
    <citation type="journal article" date="2008" name="PLoS ONE">
        <title>Genome sequence of Brucella abortus vaccine strain S19 compared to virulent strains yields candidate virulence genes.</title>
        <authorList>
            <person name="Crasta O.R."/>
            <person name="Folkerts O."/>
            <person name="Fei Z."/>
            <person name="Mane S.P."/>
            <person name="Evans C."/>
            <person name="Martino-Catt S."/>
            <person name="Bricker B."/>
            <person name="Yu G."/>
            <person name="Du L."/>
            <person name="Sobral B.W."/>
        </authorList>
    </citation>
    <scope>NUCLEOTIDE SEQUENCE [LARGE SCALE GENOMIC DNA]</scope>
    <source>
        <strain evidence="1 2">S19</strain>
    </source>
</reference>
<dbReference type="Proteomes" id="UP000002565">
    <property type="component" value="Chromosome 2"/>
</dbReference>
<name>A0A0F6AVD3_BRUA1</name>
<sequence>MILPDKASFLCSLSLQFTGSGKALPEFSLFPIYLLTGN</sequence>
<evidence type="ECO:0000313" key="1">
    <source>
        <dbReference type="EMBL" id="ACD74315.1"/>
    </source>
</evidence>
<dbReference type="KEGG" id="bmc:BAbS19_II08220"/>
<organism evidence="1 2">
    <name type="scientific">Brucella abortus (strain S19)</name>
    <dbReference type="NCBI Taxonomy" id="430066"/>
    <lineage>
        <taxon>Bacteria</taxon>
        <taxon>Pseudomonadati</taxon>
        <taxon>Pseudomonadota</taxon>
        <taxon>Alphaproteobacteria</taxon>
        <taxon>Hyphomicrobiales</taxon>
        <taxon>Brucellaceae</taxon>
        <taxon>Brucella/Ochrobactrum group</taxon>
        <taxon>Brucella</taxon>
    </lineage>
</organism>